<evidence type="ECO:0000313" key="1">
    <source>
        <dbReference type="EMBL" id="KAL3232228.1"/>
    </source>
</evidence>
<dbReference type="InterPro" id="IPR016712">
    <property type="entry name" value="Rbsml_bS1m-like"/>
</dbReference>
<protein>
    <submittedName>
        <fullName evidence="1">Small ribosomal subunit protein bS1m</fullName>
    </submittedName>
</protein>
<proteinExistence type="predicted"/>
<dbReference type="Pfam" id="PF11709">
    <property type="entry name" value="Mit_ribos_Mrp51"/>
    <property type="match status" value="1"/>
</dbReference>
<dbReference type="Proteomes" id="UP001623330">
    <property type="component" value="Unassembled WGS sequence"/>
</dbReference>
<gene>
    <name evidence="1" type="ORF">RNJ44_04144</name>
</gene>
<sequence length="342" mass="38919">MSLSNMLRGSRLAQVYKSSKPFNSSKPKSMPTHQIIETKPNLLKFQEWGMKASLPSKIRSQYLIFNELDTQERITDFEPRGGAQWNQLRIKELGLSPTYNANTKNPLFNKTHKDYSSLNEVFTKFFFESQPQSAITYNDLTNAKKMQIARIRKEFKKWLSDTHPSAVLNQTFIKPDNMLSYAKEFLDNYKSKTKMRLNSAQSMVGTGGLTYALQGRLRNSPNGVIQKKIVPGRFVATENDNKIAAIGGFVANAAASSSIAHTPAKWYSMRDKIYPFEVSNLSVNNNNITLDAKGTWLFKPQLRNNFRKNFTPKPLYGVRYPTGDRKSDVAESLKAILEFNKS</sequence>
<dbReference type="PIRSF" id="PIRSF018156">
    <property type="entry name" value="MRPL51_fungal"/>
    <property type="match status" value="1"/>
</dbReference>
<dbReference type="PANTHER" id="PTHR28058:SF1">
    <property type="entry name" value="SMALL RIBOSOMAL SUBUNIT PROTEIN BS1M"/>
    <property type="match status" value="1"/>
</dbReference>
<organism evidence="1 2">
    <name type="scientific">Nakaseomyces bracarensis</name>
    <dbReference type="NCBI Taxonomy" id="273131"/>
    <lineage>
        <taxon>Eukaryota</taxon>
        <taxon>Fungi</taxon>
        <taxon>Dikarya</taxon>
        <taxon>Ascomycota</taxon>
        <taxon>Saccharomycotina</taxon>
        <taxon>Saccharomycetes</taxon>
        <taxon>Saccharomycetales</taxon>
        <taxon>Saccharomycetaceae</taxon>
        <taxon>Nakaseomyces</taxon>
    </lineage>
</organism>
<dbReference type="EMBL" id="JBEVYD010000005">
    <property type="protein sequence ID" value="KAL3232228.1"/>
    <property type="molecule type" value="Genomic_DNA"/>
</dbReference>
<accession>A0ABR4NU28</accession>
<keyword evidence="2" id="KW-1185">Reference proteome</keyword>
<dbReference type="PANTHER" id="PTHR28058">
    <property type="entry name" value="37S RIBOSOMAL PROTEIN MRP51, MITOCHONDRIAL"/>
    <property type="match status" value="1"/>
</dbReference>
<comment type="caution">
    <text evidence="1">The sequence shown here is derived from an EMBL/GenBank/DDBJ whole genome shotgun (WGS) entry which is preliminary data.</text>
</comment>
<name>A0ABR4NU28_9SACH</name>
<evidence type="ECO:0000313" key="2">
    <source>
        <dbReference type="Proteomes" id="UP001623330"/>
    </source>
</evidence>
<reference evidence="1 2" key="1">
    <citation type="submission" date="2024-05" db="EMBL/GenBank/DDBJ databases">
        <title>Long read based assembly of the Candida bracarensis genome reveals expanded adhesin content.</title>
        <authorList>
            <person name="Marcet-Houben M."/>
            <person name="Ksiezopolska E."/>
            <person name="Gabaldon T."/>
        </authorList>
    </citation>
    <scope>NUCLEOTIDE SEQUENCE [LARGE SCALE GENOMIC DNA]</scope>
    <source>
        <strain evidence="1 2">CBM6</strain>
    </source>
</reference>